<dbReference type="Pfam" id="PF00009">
    <property type="entry name" value="GTP_EFTU"/>
    <property type="match status" value="1"/>
</dbReference>
<accession>A0A9P3LV33</accession>
<feature type="compositionally biased region" description="Polar residues" evidence="4">
    <location>
        <begin position="349"/>
        <end position="361"/>
    </location>
</feature>
<reference evidence="6" key="2">
    <citation type="journal article" date="2022" name="Microbiol. Resour. Announc.">
        <title>Whole-Genome Sequence of Entomortierella parvispora E1425, a Mucoromycotan Fungus Associated with Burkholderiaceae-Related Endosymbiotic Bacteria.</title>
        <authorList>
            <person name="Herlambang A."/>
            <person name="Guo Y."/>
            <person name="Takashima Y."/>
            <person name="Narisawa K."/>
            <person name="Ohta H."/>
            <person name="Nishizawa T."/>
        </authorList>
    </citation>
    <scope>NUCLEOTIDE SEQUENCE</scope>
    <source>
        <strain evidence="6">E1425</strain>
    </source>
</reference>
<organism evidence="6 7">
    <name type="scientific">Entomortierella parvispora</name>
    <dbReference type="NCBI Taxonomy" id="205924"/>
    <lineage>
        <taxon>Eukaryota</taxon>
        <taxon>Fungi</taxon>
        <taxon>Fungi incertae sedis</taxon>
        <taxon>Mucoromycota</taxon>
        <taxon>Mortierellomycotina</taxon>
        <taxon>Mortierellomycetes</taxon>
        <taxon>Mortierellales</taxon>
        <taxon>Mortierellaceae</taxon>
        <taxon>Entomortierella</taxon>
    </lineage>
</organism>
<dbReference type="InterPro" id="IPR000795">
    <property type="entry name" value="T_Tr_GTP-bd_dom"/>
</dbReference>
<feature type="compositionally biased region" description="Polar residues" evidence="4">
    <location>
        <begin position="122"/>
        <end position="141"/>
    </location>
</feature>
<dbReference type="PROSITE" id="PS51722">
    <property type="entry name" value="G_TR_2"/>
    <property type="match status" value="1"/>
</dbReference>
<feature type="compositionally biased region" description="Basic and acidic residues" evidence="4">
    <location>
        <begin position="726"/>
        <end position="735"/>
    </location>
</feature>
<feature type="domain" description="Tr-type G" evidence="5">
    <location>
        <begin position="164"/>
        <end position="445"/>
    </location>
</feature>
<dbReference type="GO" id="GO:0003924">
    <property type="term" value="F:GTPase activity"/>
    <property type="evidence" value="ECO:0007669"/>
    <property type="project" value="InterPro"/>
</dbReference>
<dbReference type="InterPro" id="IPR009001">
    <property type="entry name" value="Transl_elong_EF1A/Init_IF2_C"/>
</dbReference>
<comment type="caution">
    <text evidence="6">The sequence shown here is derived from an EMBL/GenBank/DDBJ whole genome shotgun (WGS) entry which is preliminary data.</text>
</comment>
<proteinExistence type="inferred from homology"/>
<feature type="compositionally biased region" description="Acidic residues" evidence="4">
    <location>
        <begin position="835"/>
        <end position="848"/>
    </location>
</feature>
<feature type="region of interest" description="Disordered" evidence="4">
    <location>
        <begin position="344"/>
        <end position="377"/>
    </location>
</feature>
<name>A0A9P3LV33_9FUNG</name>
<feature type="region of interest" description="Disordered" evidence="4">
    <location>
        <begin position="118"/>
        <end position="142"/>
    </location>
</feature>
<dbReference type="Gene3D" id="3.40.50.300">
    <property type="entry name" value="P-loop containing nucleotide triphosphate hydrolases"/>
    <property type="match status" value="1"/>
</dbReference>
<evidence type="ECO:0000256" key="1">
    <source>
        <dbReference type="ARBA" id="ARBA00007249"/>
    </source>
</evidence>
<keyword evidence="7" id="KW-1185">Reference proteome</keyword>
<evidence type="ECO:0000313" key="7">
    <source>
        <dbReference type="Proteomes" id="UP000827284"/>
    </source>
</evidence>
<dbReference type="OrthoDB" id="248233at2759"/>
<dbReference type="GO" id="GO:0005525">
    <property type="term" value="F:GTP binding"/>
    <property type="evidence" value="ECO:0007669"/>
    <property type="project" value="UniProtKB-KW"/>
</dbReference>
<feature type="compositionally biased region" description="Polar residues" evidence="4">
    <location>
        <begin position="758"/>
        <end position="771"/>
    </location>
</feature>
<dbReference type="EMBL" id="BQFW01000005">
    <property type="protein sequence ID" value="GJJ71320.1"/>
    <property type="molecule type" value="Genomic_DNA"/>
</dbReference>
<evidence type="ECO:0000256" key="2">
    <source>
        <dbReference type="ARBA" id="ARBA00022741"/>
    </source>
</evidence>
<dbReference type="InterPro" id="IPR027417">
    <property type="entry name" value="P-loop_NTPase"/>
</dbReference>
<dbReference type="Proteomes" id="UP000827284">
    <property type="component" value="Unassembled WGS sequence"/>
</dbReference>
<dbReference type="SUPFAM" id="SSF50465">
    <property type="entry name" value="EF-Tu/eEF-1alpha/eIF2-gamma C-terminal domain"/>
    <property type="match status" value="1"/>
</dbReference>
<comment type="similarity">
    <text evidence="1">Belongs to the TRAFAC class translation factor GTPase superfamily. Classic translation factor GTPase family. EF-Tu/EF-1A subfamily.</text>
</comment>
<evidence type="ECO:0000256" key="3">
    <source>
        <dbReference type="ARBA" id="ARBA00023134"/>
    </source>
</evidence>
<feature type="region of interest" description="Disordered" evidence="4">
    <location>
        <begin position="508"/>
        <end position="527"/>
    </location>
</feature>
<evidence type="ECO:0000313" key="6">
    <source>
        <dbReference type="EMBL" id="GJJ71320.1"/>
    </source>
</evidence>
<dbReference type="PANTHER" id="PTHR43721">
    <property type="entry name" value="ELONGATION FACTOR TU-RELATED"/>
    <property type="match status" value="1"/>
</dbReference>
<protein>
    <recommendedName>
        <fullName evidence="5">Tr-type G domain-containing protein</fullName>
    </recommendedName>
</protein>
<dbReference type="InterPro" id="IPR050055">
    <property type="entry name" value="EF-Tu_GTPase"/>
</dbReference>
<reference evidence="6" key="1">
    <citation type="submission" date="2021-11" db="EMBL/GenBank/DDBJ databases">
        <authorList>
            <person name="Herlambang A."/>
            <person name="Guo Y."/>
            <person name="Takashima Y."/>
            <person name="Nishizawa T."/>
        </authorList>
    </citation>
    <scope>NUCLEOTIDE SEQUENCE</scope>
    <source>
        <strain evidence="6">E1425</strain>
    </source>
</reference>
<dbReference type="GO" id="GO:0003746">
    <property type="term" value="F:translation elongation factor activity"/>
    <property type="evidence" value="ECO:0007669"/>
    <property type="project" value="TreeGrafter"/>
</dbReference>
<gene>
    <name evidence="6" type="ORF">EMPS_03670</name>
</gene>
<evidence type="ECO:0000259" key="5">
    <source>
        <dbReference type="PROSITE" id="PS51722"/>
    </source>
</evidence>
<evidence type="ECO:0000256" key="4">
    <source>
        <dbReference type="SAM" id="MobiDB-lite"/>
    </source>
</evidence>
<sequence length="896" mass="97119">MAAFQVPSSPTELSPWINHHGSLPPEVDIEGNIEYKLKLIATAPDRFEHLVTQLKWRLSEGQGSAIYEIGVADDGSFVGLSPEDMEISLQTLHRMADFLKADVTILRRVSVESTRHVDEHGNSTVAQTDFQRRLSTNSGSPRTDPEFLVVEAKVTSRLAEEHHFLEIRVALVGGPDAGKSTLLGRLAHGIADNGRGKARLNLLRHRHEISSGRTSSISHEIMGFTAKGETVNYSTTNISSWQEVCESSAKVVTLLDTCGHPRFLKTTISGLTGHSPDYACLVVDSRVGGVSEMTKEHLGLAAALGLPTFVVVTKMDVATRDQLRATVTALMSLIRTTGPSCLPTVSGEVGSSQPSSLNPKQSAGASSTASLSSESGTAAGQGLPRFLPIIVHHEKDMAAVVKRFSDTNMMEETKTVAIPILLLSSVTGENVNLLEKLLFLLPKPSLDQPSGGDLYSQDAACYQIEEIYNIPDIGTVVGGFLHTGRIEVHKPHNYPLEENGDLRISSSSTSIVDHRDSEDSVPQKPNNMRLYLGPVDRDGGFIPVVVKSIHRQRMSMRSIESGQTATLAIEGPGLGLVKVRRGMVVLESDMDPKGTCCRKFEAVIQVLAYDGKFGVGFQGMIHCGSVHQNARVIKIELLPSLGQEDEDTAATLDDSATVSGVESRSNLGSGMDLHHQHLQQSIRPSSRNSGRDSSLSIRSSSPSSDYGSGTGSSVPGSVAISRSSSFRHEGDESRVFEPSSSHGATTLMTGASREGHLNTLTTSASDDQPSDQLKKSRRRRVDQESPLQGMVPISTMRTFRRMSIRRNNQSDSRQDEQSSTDNTPVSTTLNQGALDQEESAPDQDDDDEAEAVELEAGSRARVVFRFCHDVAFMREGTTVLFRHGRTKCVGKVLRML</sequence>
<feature type="compositionally biased region" description="Low complexity" evidence="4">
    <location>
        <begin position="683"/>
        <end position="718"/>
    </location>
</feature>
<feature type="compositionally biased region" description="Low complexity" evidence="4">
    <location>
        <begin position="362"/>
        <end position="377"/>
    </location>
</feature>
<feature type="compositionally biased region" description="Polar residues" evidence="4">
    <location>
        <begin position="738"/>
        <end position="749"/>
    </location>
</feature>
<dbReference type="Gene3D" id="2.40.30.10">
    <property type="entry name" value="Translation factors"/>
    <property type="match status" value="1"/>
</dbReference>
<dbReference type="PANTHER" id="PTHR43721:SF9">
    <property type="entry name" value="GTP-BINDING PROTEIN 1"/>
    <property type="match status" value="1"/>
</dbReference>
<feature type="region of interest" description="Disordered" evidence="4">
    <location>
        <begin position="651"/>
        <end position="848"/>
    </location>
</feature>
<feature type="compositionally biased region" description="Polar residues" evidence="4">
    <location>
        <begin position="654"/>
        <end position="668"/>
    </location>
</feature>
<keyword evidence="2" id="KW-0547">Nucleotide-binding</keyword>
<dbReference type="SUPFAM" id="SSF52540">
    <property type="entry name" value="P-loop containing nucleoside triphosphate hydrolases"/>
    <property type="match status" value="1"/>
</dbReference>
<keyword evidence="3" id="KW-0342">GTP-binding</keyword>
<feature type="compositionally biased region" description="Polar residues" evidence="4">
    <location>
        <begin position="805"/>
        <end position="833"/>
    </location>
</feature>
<dbReference type="AlphaFoldDB" id="A0A9P3LV33"/>